<comment type="catalytic activity">
    <reaction evidence="20">
        <text>7,8-dihydropteroate + L-glutamate + ATP = 7,8-dihydrofolate + ADP + phosphate + H(+)</text>
        <dbReference type="Rhea" id="RHEA:23584"/>
        <dbReference type="ChEBI" id="CHEBI:15378"/>
        <dbReference type="ChEBI" id="CHEBI:17839"/>
        <dbReference type="ChEBI" id="CHEBI:29985"/>
        <dbReference type="ChEBI" id="CHEBI:30616"/>
        <dbReference type="ChEBI" id="CHEBI:43474"/>
        <dbReference type="ChEBI" id="CHEBI:57451"/>
        <dbReference type="ChEBI" id="CHEBI:456216"/>
        <dbReference type="EC" id="6.3.2.12"/>
    </reaction>
</comment>
<dbReference type="SUPFAM" id="SSF53623">
    <property type="entry name" value="MurD-like peptide ligases, catalytic domain"/>
    <property type="match status" value="1"/>
</dbReference>
<dbReference type="PIRSF" id="PIRSF001563">
    <property type="entry name" value="Folylpolyglu_synth"/>
    <property type="match status" value="1"/>
</dbReference>
<dbReference type="PANTHER" id="PTHR11136:SF0">
    <property type="entry name" value="DIHYDROFOLATE SYNTHETASE-RELATED"/>
    <property type="match status" value="1"/>
</dbReference>
<dbReference type="GO" id="GO:0005737">
    <property type="term" value="C:cytoplasm"/>
    <property type="evidence" value="ECO:0007669"/>
    <property type="project" value="TreeGrafter"/>
</dbReference>
<dbReference type="SUPFAM" id="SSF53244">
    <property type="entry name" value="MurD-like peptide ligases, peptide-binding domain"/>
    <property type="match status" value="1"/>
</dbReference>
<evidence type="ECO:0000256" key="17">
    <source>
        <dbReference type="ARBA" id="ARBA00047493"/>
    </source>
</evidence>
<evidence type="ECO:0000256" key="9">
    <source>
        <dbReference type="ARBA" id="ARBA00022723"/>
    </source>
</evidence>
<evidence type="ECO:0000256" key="12">
    <source>
        <dbReference type="ARBA" id="ARBA00022842"/>
    </source>
</evidence>
<evidence type="ECO:0000256" key="15">
    <source>
        <dbReference type="ARBA" id="ARBA00030592"/>
    </source>
</evidence>
<organism evidence="23 24">
    <name type="scientific">Candidatus Bilophila faecipullorum</name>
    <dbReference type="NCBI Taxonomy" id="2838482"/>
    <lineage>
        <taxon>Bacteria</taxon>
        <taxon>Pseudomonadati</taxon>
        <taxon>Thermodesulfobacteriota</taxon>
        <taxon>Desulfovibrionia</taxon>
        <taxon>Desulfovibrionales</taxon>
        <taxon>Desulfovibrionaceae</taxon>
        <taxon>Bilophila</taxon>
    </lineage>
</organism>
<evidence type="ECO:0000313" key="24">
    <source>
        <dbReference type="Proteomes" id="UP000824264"/>
    </source>
</evidence>
<comment type="catalytic activity">
    <reaction evidence="18">
        <text>10-formyltetrahydrofolyl-(gamma-L-Glu)(n) + L-glutamate + ATP = 10-formyltetrahydrofolyl-(gamma-L-Glu)(n+1) + ADP + phosphate + H(+)</text>
        <dbReference type="Rhea" id="RHEA:51904"/>
        <dbReference type="Rhea" id="RHEA-COMP:13088"/>
        <dbReference type="Rhea" id="RHEA-COMP:14300"/>
        <dbReference type="ChEBI" id="CHEBI:15378"/>
        <dbReference type="ChEBI" id="CHEBI:29985"/>
        <dbReference type="ChEBI" id="CHEBI:30616"/>
        <dbReference type="ChEBI" id="CHEBI:43474"/>
        <dbReference type="ChEBI" id="CHEBI:134413"/>
        <dbReference type="ChEBI" id="CHEBI:456216"/>
        <dbReference type="EC" id="6.3.2.17"/>
    </reaction>
</comment>
<dbReference type="Gene3D" id="3.90.190.20">
    <property type="entry name" value="Mur ligase, C-terminal domain"/>
    <property type="match status" value="1"/>
</dbReference>
<reference evidence="23" key="1">
    <citation type="journal article" date="2021" name="PeerJ">
        <title>Extensive microbial diversity within the chicken gut microbiome revealed by metagenomics and culture.</title>
        <authorList>
            <person name="Gilroy R."/>
            <person name="Ravi A."/>
            <person name="Getino M."/>
            <person name="Pursley I."/>
            <person name="Horton D.L."/>
            <person name="Alikhan N.F."/>
            <person name="Baker D."/>
            <person name="Gharbi K."/>
            <person name="Hall N."/>
            <person name="Watson M."/>
            <person name="Adriaenssens E.M."/>
            <person name="Foster-Nyarko E."/>
            <person name="Jarju S."/>
            <person name="Secka A."/>
            <person name="Antonio M."/>
            <person name="Oren A."/>
            <person name="Chaudhuri R.R."/>
            <person name="La Ragione R."/>
            <person name="Hildebrand F."/>
            <person name="Pallen M.J."/>
        </authorList>
    </citation>
    <scope>NUCLEOTIDE SEQUENCE</scope>
    <source>
        <strain evidence="23">ChiSxjej5B17-1746</strain>
    </source>
</reference>
<evidence type="ECO:0000256" key="21">
    <source>
        <dbReference type="PIRNR" id="PIRNR001563"/>
    </source>
</evidence>
<evidence type="ECO:0000256" key="18">
    <source>
        <dbReference type="ARBA" id="ARBA00047808"/>
    </source>
</evidence>
<dbReference type="GO" id="GO:0046656">
    <property type="term" value="P:folic acid biosynthetic process"/>
    <property type="evidence" value="ECO:0007669"/>
    <property type="project" value="UniProtKB-KW"/>
</dbReference>
<keyword evidence="12" id="KW-0460">Magnesium</keyword>
<sequence length="421" mass="45477">MRFHHFDDVQDHLDGLGLFNMDFGLDRMRKALAALGLDHPPFVTAQIVGTNGKGSTSTFLACLARAHGVKTGLYTSPHFVTPRERIRIDGRMLPESAWPALAERVMQAAPALTYFEFLTVLGLLAFAEAGVDFVVLEAGLGGHYDATSAAPVQAVCFTPIGMDHEKILGPTLTDIATDKAQAMRPGVPAFAAPQEEEALACLRRTAQEKGAELHETADLPFPETPLGLAGPHQRVNARLALAAWTWLASRHGWAQRPEAVASGLAAAHFPGRFQRLPAQGLRPPLILDGAHNPHGLRALEQALLDARITPSAVIFSCLADKDVTHMLPFVRRIAGDAPLFVPTIQDNERAMSGEDLARLLAEGRGAARTEAVQRVSLALREAARCVPPEGAEQHSVLLCGSLYLLGEFFILHPDALERELV</sequence>
<evidence type="ECO:0000256" key="8">
    <source>
        <dbReference type="ARBA" id="ARBA00022598"/>
    </source>
</evidence>
<evidence type="ECO:0000256" key="1">
    <source>
        <dbReference type="ARBA" id="ARBA00002714"/>
    </source>
</evidence>
<evidence type="ECO:0000259" key="22">
    <source>
        <dbReference type="Pfam" id="PF02875"/>
    </source>
</evidence>
<dbReference type="GO" id="GO:0008841">
    <property type="term" value="F:dihydrofolate synthase activity"/>
    <property type="evidence" value="ECO:0007669"/>
    <property type="project" value="UniProtKB-EC"/>
</dbReference>
<evidence type="ECO:0000256" key="13">
    <source>
        <dbReference type="ARBA" id="ARBA00022909"/>
    </source>
</evidence>
<keyword evidence="10 21" id="KW-0547">Nucleotide-binding</keyword>
<evidence type="ECO:0000256" key="16">
    <source>
        <dbReference type="ARBA" id="ARBA00032510"/>
    </source>
</evidence>
<dbReference type="GO" id="GO:0005524">
    <property type="term" value="F:ATP binding"/>
    <property type="evidence" value="ECO:0007669"/>
    <property type="project" value="UniProtKB-KW"/>
</dbReference>
<reference evidence="23" key="2">
    <citation type="submission" date="2021-04" db="EMBL/GenBank/DDBJ databases">
        <authorList>
            <person name="Gilroy R."/>
        </authorList>
    </citation>
    <scope>NUCLEOTIDE SEQUENCE</scope>
    <source>
        <strain evidence="23">ChiSxjej5B17-1746</strain>
    </source>
</reference>
<comment type="pathway">
    <text evidence="2">Cofactor biosynthesis; tetrahydrofolate biosynthesis; 7,8-dihydrofolate from 2-amino-4-hydroxy-6-hydroxymethyl-7,8-dihydropteridine diphosphate and 4-aminobenzoate: step 2/2.</text>
</comment>
<evidence type="ECO:0000256" key="14">
    <source>
        <dbReference type="ARBA" id="ARBA00030048"/>
    </source>
</evidence>
<dbReference type="InterPro" id="IPR004101">
    <property type="entry name" value="Mur_ligase_C"/>
</dbReference>
<evidence type="ECO:0000256" key="19">
    <source>
        <dbReference type="ARBA" id="ARBA00049035"/>
    </source>
</evidence>
<gene>
    <name evidence="23" type="ORF">H9874_10110</name>
</gene>
<dbReference type="NCBIfam" id="TIGR01499">
    <property type="entry name" value="folC"/>
    <property type="match status" value="1"/>
</dbReference>
<accession>A0A9D1R1Z8</accession>
<dbReference type="Pfam" id="PF02875">
    <property type="entry name" value="Mur_ligase_C"/>
    <property type="match status" value="1"/>
</dbReference>
<evidence type="ECO:0000256" key="11">
    <source>
        <dbReference type="ARBA" id="ARBA00022840"/>
    </source>
</evidence>
<comment type="catalytic activity">
    <reaction evidence="17">
        <text>(6S)-5,6,7,8-tetrahydrofolyl-(gamma-L-Glu)(n) + L-glutamate + ATP = (6S)-5,6,7,8-tetrahydrofolyl-(gamma-L-Glu)(n+1) + ADP + phosphate + H(+)</text>
        <dbReference type="Rhea" id="RHEA:10580"/>
        <dbReference type="Rhea" id="RHEA-COMP:14738"/>
        <dbReference type="Rhea" id="RHEA-COMP:14740"/>
        <dbReference type="ChEBI" id="CHEBI:15378"/>
        <dbReference type="ChEBI" id="CHEBI:29985"/>
        <dbReference type="ChEBI" id="CHEBI:30616"/>
        <dbReference type="ChEBI" id="CHEBI:43474"/>
        <dbReference type="ChEBI" id="CHEBI:141005"/>
        <dbReference type="ChEBI" id="CHEBI:456216"/>
        <dbReference type="EC" id="6.3.2.17"/>
    </reaction>
</comment>
<dbReference type="InterPro" id="IPR036565">
    <property type="entry name" value="Mur-like_cat_sf"/>
</dbReference>
<feature type="domain" description="Mur ligase C-terminal" evidence="22">
    <location>
        <begin position="271"/>
        <end position="401"/>
    </location>
</feature>
<protein>
    <recommendedName>
        <fullName evidence="7">Dihydrofolate synthase/folylpolyglutamate synthase</fullName>
        <ecNumber evidence="5">6.3.2.12</ecNumber>
        <ecNumber evidence="6">6.3.2.17</ecNumber>
    </recommendedName>
    <alternativeName>
        <fullName evidence="16">Folylpoly-gamma-glutamate synthetase-dihydrofolate synthetase</fullName>
    </alternativeName>
    <alternativeName>
        <fullName evidence="14">Folylpolyglutamate synthetase</fullName>
    </alternativeName>
    <alternativeName>
        <fullName evidence="15">Tetrahydrofolylpolyglutamate synthase</fullName>
    </alternativeName>
</protein>
<keyword evidence="13" id="KW-0289">Folate biosynthesis</keyword>
<keyword evidence="9" id="KW-0479">Metal-binding</keyword>
<dbReference type="EC" id="6.3.2.12" evidence="5"/>
<comment type="catalytic activity">
    <reaction evidence="19">
        <text>(6R)-5,10-methylenetetrahydrofolyl-(gamma-L-Glu)(n) + L-glutamate + ATP = (6R)-5,10-methylenetetrahydrofolyl-(gamma-L-Glu)(n+1) + ADP + phosphate + H(+)</text>
        <dbReference type="Rhea" id="RHEA:51912"/>
        <dbReference type="Rhea" id="RHEA-COMP:13257"/>
        <dbReference type="Rhea" id="RHEA-COMP:13258"/>
        <dbReference type="ChEBI" id="CHEBI:15378"/>
        <dbReference type="ChEBI" id="CHEBI:29985"/>
        <dbReference type="ChEBI" id="CHEBI:30616"/>
        <dbReference type="ChEBI" id="CHEBI:43474"/>
        <dbReference type="ChEBI" id="CHEBI:136572"/>
        <dbReference type="ChEBI" id="CHEBI:456216"/>
        <dbReference type="EC" id="6.3.2.17"/>
    </reaction>
</comment>
<evidence type="ECO:0000256" key="6">
    <source>
        <dbReference type="ARBA" id="ARBA00013025"/>
    </source>
</evidence>
<evidence type="ECO:0000256" key="10">
    <source>
        <dbReference type="ARBA" id="ARBA00022741"/>
    </source>
</evidence>
<dbReference type="Proteomes" id="UP000824264">
    <property type="component" value="Unassembled WGS sequence"/>
</dbReference>
<dbReference type="InterPro" id="IPR001645">
    <property type="entry name" value="Folylpolyglutamate_synth"/>
</dbReference>
<comment type="function">
    <text evidence="1">Functions in two distinct reactions of the de novo folate biosynthetic pathway. Catalyzes the addition of a glutamate residue to dihydropteroate (7,8-dihydropteroate or H2Pte) to form dihydrofolate (7,8-dihydrofolate monoglutamate or H2Pte-Glu). Also catalyzes successive additions of L-glutamate to tetrahydrofolate or 10-formyltetrahydrofolate or 5,10-methylenetetrahydrofolate, leading to folylpolyglutamate derivatives.</text>
</comment>
<proteinExistence type="inferred from homology"/>
<evidence type="ECO:0000256" key="7">
    <source>
        <dbReference type="ARBA" id="ARBA00019357"/>
    </source>
</evidence>
<evidence type="ECO:0000313" key="23">
    <source>
        <dbReference type="EMBL" id="HIW79479.1"/>
    </source>
</evidence>
<keyword evidence="8 21" id="KW-0436">Ligase</keyword>
<evidence type="ECO:0000256" key="2">
    <source>
        <dbReference type="ARBA" id="ARBA00004799"/>
    </source>
</evidence>
<comment type="similarity">
    <text evidence="4 21">Belongs to the folylpolyglutamate synthase family.</text>
</comment>
<evidence type="ECO:0000256" key="4">
    <source>
        <dbReference type="ARBA" id="ARBA00008276"/>
    </source>
</evidence>
<keyword evidence="11 21" id="KW-0067">ATP-binding</keyword>
<dbReference type="PANTHER" id="PTHR11136">
    <property type="entry name" value="FOLYLPOLYGLUTAMATE SYNTHASE-RELATED"/>
    <property type="match status" value="1"/>
</dbReference>
<evidence type="ECO:0000256" key="5">
    <source>
        <dbReference type="ARBA" id="ARBA00013023"/>
    </source>
</evidence>
<dbReference type="EC" id="6.3.2.17" evidence="6"/>
<dbReference type="InterPro" id="IPR036615">
    <property type="entry name" value="Mur_ligase_C_dom_sf"/>
</dbReference>
<evidence type="ECO:0000256" key="20">
    <source>
        <dbReference type="ARBA" id="ARBA00049161"/>
    </source>
</evidence>
<comment type="caution">
    <text evidence="23">The sequence shown here is derived from an EMBL/GenBank/DDBJ whole genome shotgun (WGS) entry which is preliminary data.</text>
</comment>
<dbReference type="AlphaFoldDB" id="A0A9D1R1Z8"/>
<dbReference type="EMBL" id="DXGI01000377">
    <property type="protein sequence ID" value="HIW79479.1"/>
    <property type="molecule type" value="Genomic_DNA"/>
</dbReference>
<evidence type="ECO:0000256" key="3">
    <source>
        <dbReference type="ARBA" id="ARBA00005150"/>
    </source>
</evidence>
<dbReference type="Gene3D" id="3.40.1190.10">
    <property type="entry name" value="Mur-like, catalytic domain"/>
    <property type="match status" value="1"/>
</dbReference>
<comment type="pathway">
    <text evidence="3">Cofactor biosynthesis; tetrahydrofolylpolyglutamate biosynthesis.</text>
</comment>
<dbReference type="GO" id="GO:0046872">
    <property type="term" value="F:metal ion binding"/>
    <property type="evidence" value="ECO:0007669"/>
    <property type="project" value="UniProtKB-KW"/>
</dbReference>
<name>A0A9D1R1Z8_9BACT</name>
<dbReference type="GO" id="GO:0004326">
    <property type="term" value="F:tetrahydrofolylpolyglutamate synthase activity"/>
    <property type="evidence" value="ECO:0007669"/>
    <property type="project" value="UniProtKB-EC"/>
</dbReference>